<proteinExistence type="predicted"/>
<dbReference type="EMBL" id="CP000393">
    <property type="protein sequence ID" value="ABG50699.1"/>
    <property type="molecule type" value="Genomic_DNA"/>
</dbReference>
<dbReference type="eggNOG" id="COG3677">
    <property type="taxonomic scope" value="Bacteria"/>
</dbReference>
<evidence type="ECO:0008006" key="2">
    <source>
        <dbReference type="Google" id="ProtNLM"/>
    </source>
</evidence>
<gene>
    <name evidence="1" type="ordered locus">Tery_1399</name>
</gene>
<reference evidence="1" key="1">
    <citation type="submission" date="2006-06" db="EMBL/GenBank/DDBJ databases">
        <title>Complete sequence of Trichodesmium erythraeum IMS101.</title>
        <authorList>
            <consortium name="US DOE Joint Genome Institute"/>
            <person name="Copeland A."/>
            <person name="Lucas S."/>
            <person name="Lapidus A."/>
            <person name="Barry K."/>
            <person name="Detter J.C."/>
            <person name="Glavina del Rio T."/>
            <person name="Hammon N."/>
            <person name="Israni S."/>
            <person name="Dalin E."/>
            <person name="Tice H."/>
            <person name="Pitluck S."/>
            <person name="Kiss H."/>
            <person name="Munk A.C."/>
            <person name="Brettin T."/>
            <person name="Bruce D."/>
            <person name="Han C."/>
            <person name="Tapia R."/>
            <person name="Gilna P."/>
            <person name="Schmutz J."/>
            <person name="Larimer F."/>
            <person name="Land M."/>
            <person name="Hauser L."/>
            <person name="Kyrpides N."/>
            <person name="Kim E."/>
            <person name="Richardson P."/>
        </authorList>
    </citation>
    <scope>NUCLEOTIDE SEQUENCE [LARGE SCALE GENOMIC DNA]</scope>
    <source>
        <strain evidence="1">IMS101</strain>
    </source>
</reference>
<name>Q115X5_TRIEI</name>
<dbReference type="HOGENOM" id="CLU_201820_0_0_3"/>
<dbReference type="KEGG" id="ter:Tery_1399"/>
<accession>Q115X5</accession>
<organism evidence="1">
    <name type="scientific">Trichodesmium erythraeum (strain IMS101)</name>
    <dbReference type="NCBI Taxonomy" id="203124"/>
    <lineage>
        <taxon>Bacteria</taxon>
        <taxon>Bacillati</taxon>
        <taxon>Cyanobacteriota</taxon>
        <taxon>Cyanophyceae</taxon>
        <taxon>Oscillatoriophycideae</taxon>
        <taxon>Oscillatoriales</taxon>
        <taxon>Microcoleaceae</taxon>
        <taxon>Trichodesmium</taxon>
    </lineage>
</organism>
<evidence type="ECO:0000313" key="1">
    <source>
        <dbReference type="EMBL" id="ABG50699.1"/>
    </source>
</evidence>
<dbReference type="AlphaFoldDB" id="Q115X5"/>
<protein>
    <recommendedName>
        <fullName evidence="2">Transposase</fullName>
    </recommendedName>
</protein>
<sequence>MYVNAMGLRGISRVKKLHHTTIINLIKQAGKLLPRSYSPQETPQVGELDELQT</sequence>